<dbReference type="Proteomes" id="UP000708208">
    <property type="component" value="Unassembled WGS sequence"/>
</dbReference>
<sequence length="103" mass="11324">MRFLREVFVRAIKAVVTVQCLSILQVYIGLLSASLHNSRVGVCCPCPQLSHGQLHIVHSYRSNEKILKVVPPPESGLLTNVLQSTASKLKTTAAVTTKEITER</sequence>
<accession>A0A8J2P5C3</accession>
<proteinExistence type="predicted"/>
<keyword evidence="1" id="KW-0472">Membrane</keyword>
<evidence type="ECO:0000313" key="2">
    <source>
        <dbReference type="EMBL" id="CAG7815876.1"/>
    </source>
</evidence>
<feature type="transmembrane region" description="Helical" evidence="1">
    <location>
        <begin position="12"/>
        <end position="35"/>
    </location>
</feature>
<keyword evidence="3" id="KW-1185">Reference proteome</keyword>
<evidence type="ECO:0000256" key="1">
    <source>
        <dbReference type="SAM" id="Phobius"/>
    </source>
</evidence>
<dbReference type="EMBL" id="CAJVCH010354903">
    <property type="protein sequence ID" value="CAG7815876.1"/>
    <property type="molecule type" value="Genomic_DNA"/>
</dbReference>
<keyword evidence="1" id="KW-0812">Transmembrane</keyword>
<name>A0A8J2P5C3_9HEXA</name>
<gene>
    <name evidence="2" type="ORF">AFUS01_LOCUS26523</name>
</gene>
<keyword evidence="1" id="KW-1133">Transmembrane helix</keyword>
<protein>
    <submittedName>
        <fullName evidence="2">Uncharacterized protein</fullName>
    </submittedName>
</protein>
<evidence type="ECO:0000313" key="3">
    <source>
        <dbReference type="Proteomes" id="UP000708208"/>
    </source>
</evidence>
<dbReference type="AlphaFoldDB" id="A0A8J2P5C3"/>
<reference evidence="2" key="1">
    <citation type="submission" date="2021-06" db="EMBL/GenBank/DDBJ databases">
        <authorList>
            <person name="Hodson N. C."/>
            <person name="Mongue J. A."/>
            <person name="Jaron S. K."/>
        </authorList>
    </citation>
    <scope>NUCLEOTIDE SEQUENCE</scope>
</reference>
<organism evidence="2 3">
    <name type="scientific">Allacma fusca</name>
    <dbReference type="NCBI Taxonomy" id="39272"/>
    <lineage>
        <taxon>Eukaryota</taxon>
        <taxon>Metazoa</taxon>
        <taxon>Ecdysozoa</taxon>
        <taxon>Arthropoda</taxon>
        <taxon>Hexapoda</taxon>
        <taxon>Collembola</taxon>
        <taxon>Symphypleona</taxon>
        <taxon>Sminthuridae</taxon>
        <taxon>Allacma</taxon>
    </lineage>
</organism>
<comment type="caution">
    <text evidence="2">The sequence shown here is derived from an EMBL/GenBank/DDBJ whole genome shotgun (WGS) entry which is preliminary data.</text>
</comment>